<evidence type="ECO:0000313" key="2">
    <source>
        <dbReference type="Proteomes" id="UP000179807"/>
    </source>
</evidence>
<dbReference type="VEuPathDB" id="TrichDB:TRFO_38464"/>
<name>A0A1J4JB41_9EUKA</name>
<organism evidence="1 2">
    <name type="scientific">Tritrichomonas foetus</name>
    <dbReference type="NCBI Taxonomy" id="1144522"/>
    <lineage>
        <taxon>Eukaryota</taxon>
        <taxon>Metamonada</taxon>
        <taxon>Parabasalia</taxon>
        <taxon>Tritrichomonadida</taxon>
        <taxon>Tritrichomonadidae</taxon>
        <taxon>Tritrichomonas</taxon>
    </lineage>
</organism>
<comment type="caution">
    <text evidence="1">The sequence shown here is derived from an EMBL/GenBank/DDBJ whole genome shotgun (WGS) entry which is preliminary data.</text>
</comment>
<sequence length="850" mass="100331">MDDQSVFQQDEEQDSTFIGQFQKQYNDFIKINEDPLLNNDLLVEHFIYDDVFSKFTQFIKEDITKLTSDNLFCWFPIDPDFLAHFFSLISTNLFFKISNDETSDQPQMLTQGIQQESKQEFKQEQPNYKKLILVLTEWSFLVPLLISFKKKDLLKSFHITFEIFQQEHLLSPEKEHLLSNNICKANQELLNNDFNQPMIFCKNICPLKEQFPNSFNNECSIDLNETDDIEDLFQNKSRCPVIELQNYNQNQIHHTSSGKIDLIITSKSSFPFYLERESLFSDGINHFKRIFEENRVIYLGKYYIFDYFVSKYNKTYHLNSLRVIKNELEKIFNKNKTKYQTILKVITTFYQCIDKNNFNLSNNLLFEKSEKHNFFEILKSLECQYQSYINQIIELLFIGKSNNYFIYNYNIENDILTVILLSNHKKFFSGLLAFNISSQTVFNLSNSKLNTFISMFIAKENQNFDFLMDFQDANQFGKNVLRIDYGRMFGIRIFNWYPLFYITFKDYLADKLHLSNTLVYNKMLHLTGSPGIGKSTFIYYLVFRAIQTGDLNVQDITYYGIRLHFSDQSKNENILILKLGSYLYLGQCKSFIECDPHHTFNFSSLYCIHDCNLSQIQQSSDISIDPFEIHIVCDIKNIEMIIKKPINERYYILNIFDGKDYCKSEPYQDYHSLLCTSYSASCIRGKRHLGIIAPVCHVNEFMNTLLLCNDGNRKKRIELSLIIIQYINLNIRDTLSIADKNDIFSIKDYLKNIIFEQANDKTCYPVPYDNVYNKTYIFIISPMNYKASLYREDTFDTMIHFTSDISQKILLKLKSQNKLINDESLIELIVKIINLQKPASQGLIFENYGE</sequence>
<protein>
    <submittedName>
        <fullName evidence="1">Uncharacterized protein</fullName>
    </submittedName>
</protein>
<dbReference type="AlphaFoldDB" id="A0A1J4JB41"/>
<dbReference type="GeneID" id="94846758"/>
<evidence type="ECO:0000313" key="1">
    <source>
        <dbReference type="EMBL" id="OHS95455.1"/>
    </source>
</evidence>
<dbReference type="EMBL" id="MLAK01001245">
    <property type="protein sequence ID" value="OHS95455.1"/>
    <property type="molecule type" value="Genomic_DNA"/>
</dbReference>
<accession>A0A1J4JB41</accession>
<keyword evidence="2" id="KW-1185">Reference proteome</keyword>
<reference evidence="1" key="1">
    <citation type="submission" date="2016-10" db="EMBL/GenBank/DDBJ databases">
        <authorList>
            <person name="Benchimol M."/>
            <person name="Almeida L.G."/>
            <person name="Vasconcelos A.T."/>
            <person name="Perreira-Neves A."/>
            <person name="Rosa I.A."/>
            <person name="Tasca T."/>
            <person name="Bogo M.R."/>
            <person name="de Souza W."/>
        </authorList>
    </citation>
    <scope>NUCLEOTIDE SEQUENCE [LARGE SCALE GENOMIC DNA]</scope>
    <source>
        <strain evidence="1">K</strain>
    </source>
</reference>
<dbReference type="RefSeq" id="XP_068348592.1">
    <property type="nucleotide sequence ID" value="XM_068512054.1"/>
</dbReference>
<dbReference type="Proteomes" id="UP000179807">
    <property type="component" value="Unassembled WGS sequence"/>
</dbReference>
<gene>
    <name evidence="1" type="ORF">TRFO_38464</name>
</gene>
<proteinExistence type="predicted"/>